<evidence type="ECO:0000313" key="4">
    <source>
        <dbReference type="Proteomes" id="UP000799438"/>
    </source>
</evidence>
<feature type="region of interest" description="Disordered" evidence="1">
    <location>
        <begin position="109"/>
        <end position="138"/>
    </location>
</feature>
<evidence type="ECO:0000313" key="3">
    <source>
        <dbReference type="EMBL" id="KAF2139150.1"/>
    </source>
</evidence>
<evidence type="ECO:0000256" key="1">
    <source>
        <dbReference type="SAM" id="MobiDB-lite"/>
    </source>
</evidence>
<feature type="non-terminal residue" evidence="3">
    <location>
        <position position="1"/>
    </location>
</feature>
<gene>
    <name evidence="3" type="ORF">K452DRAFT_205554</name>
</gene>
<reference evidence="3" key="1">
    <citation type="journal article" date="2020" name="Stud. Mycol.">
        <title>101 Dothideomycetes genomes: a test case for predicting lifestyles and emergence of pathogens.</title>
        <authorList>
            <person name="Haridas S."/>
            <person name="Albert R."/>
            <person name="Binder M."/>
            <person name="Bloem J."/>
            <person name="Labutti K."/>
            <person name="Salamov A."/>
            <person name="Andreopoulos B."/>
            <person name="Baker S."/>
            <person name="Barry K."/>
            <person name="Bills G."/>
            <person name="Bluhm B."/>
            <person name="Cannon C."/>
            <person name="Castanera R."/>
            <person name="Culley D."/>
            <person name="Daum C."/>
            <person name="Ezra D."/>
            <person name="Gonzalez J."/>
            <person name="Henrissat B."/>
            <person name="Kuo A."/>
            <person name="Liang C."/>
            <person name="Lipzen A."/>
            <person name="Lutzoni F."/>
            <person name="Magnuson J."/>
            <person name="Mondo S."/>
            <person name="Nolan M."/>
            <person name="Ohm R."/>
            <person name="Pangilinan J."/>
            <person name="Park H.-J."/>
            <person name="Ramirez L."/>
            <person name="Alfaro M."/>
            <person name="Sun H."/>
            <person name="Tritt A."/>
            <person name="Yoshinaga Y."/>
            <person name="Zwiers L.-H."/>
            <person name="Turgeon B."/>
            <person name="Goodwin S."/>
            <person name="Spatafora J."/>
            <person name="Crous P."/>
            <person name="Grigoriev I."/>
        </authorList>
    </citation>
    <scope>NUCLEOTIDE SEQUENCE</scope>
    <source>
        <strain evidence="3">CBS 121167</strain>
    </source>
</reference>
<dbReference type="InterPro" id="IPR011051">
    <property type="entry name" value="RmlC_Cupin_sf"/>
</dbReference>
<feature type="domain" description="Cupin type-2" evidence="2">
    <location>
        <begin position="37"/>
        <end position="104"/>
    </location>
</feature>
<dbReference type="PANTHER" id="PTHR43346:SF1">
    <property type="entry name" value="QUERCETIN 2,3-DIOXYGENASE-RELATED"/>
    <property type="match status" value="1"/>
</dbReference>
<name>A0A6A6B530_9PEZI</name>
<dbReference type="OrthoDB" id="1161823at2759"/>
<dbReference type="GeneID" id="54293597"/>
<protein>
    <recommendedName>
        <fullName evidence="2">Cupin type-2 domain-containing protein</fullName>
    </recommendedName>
</protein>
<dbReference type="CDD" id="cd02223">
    <property type="entry name" value="cupin_Bh2720-like"/>
    <property type="match status" value="1"/>
</dbReference>
<proteinExistence type="predicted"/>
<feature type="compositionally biased region" description="Basic and acidic residues" evidence="1">
    <location>
        <begin position="109"/>
        <end position="121"/>
    </location>
</feature>
<sequence length="138" mass="15133">PPRHEMKYFPSLLKEQRGWGCFRKVLHTGLYSQLVAMEVPVGGDIGDETHTVDQTLLFTSGTGRATVAGKEQPIRAQDVVVVPAGTRHQFVNTGDVPLELVTVYAPAEHDAGTVHASKEEGDREEDAGRDEAPAWSRR</sequence>
<dbReference type="InterPro" id="IPR052538">
    <property type="entry name" value="Flavonoid_dioxygenase-like"/>
</dbReference>
<dbReference type="InterPro" id="IPR014710">
    <property type="entry name" value="RmlC-like_jellyroll"/>
</dbReference>
<dbReference type="SUPFAM" id="SSF51182">
    <property type="entry name" value="RmlC-like cupins"/>
    <property type="match status" value="1"/>
</dbReference>
<organism evidence="3 4">
    <name type="scientific">Aplosporella prunicola CBS 121167</name>
    <dbReference type="NCBI Taxonomy" id="1176127"/>
    <lineage>
        <taxon>Eukaryota</taxon>
        <taxon>Fungi</taxon>
        <taxon>Dikarya</taxon>
        <taxon>Ascomycota</taxon>
        <taxon>Pezizomycotina</taxon>
        <taxon>Dothideomycetes</taxon>
        <taxon>Dothideomycetes incertae sedis</taxon>
        <taxon>Botryosphaeriales</taxon>
        <taxon>Aplosporellaceae</taxon>
        <taxon>Aplosporella</taxon>
    </lineage>
</organism>
<dbReference type="RefSeq" id="XP_033394863.1">
    <property type="nucleotide sequence ID" value="XM_033536101.1"/>
</dbReference>
<dbReference type="EMBL" id="ML995494">
    <property type="protein sequence ID" value="KAF2139150.1"/>
    <property type="molecule type" value="Genomic_DNA"/>
</dbReference>
<dbReference type="Pfam" id="PF07883">
    <property type="entry name" value="Cupin_2"/>
    <property type="match status" value="1"/>
</dbReference>
<accession>A0A6A6B530</accession>
<dbReference type="InterPro" id="IPR013096">
    <property type="entry name" value="Cupin_2"/>
</dbReference>
<feature type="non-terminal residue" evidence="3">
    <location>
        <position position="138"/>
    </location>
</feature>
<dbReference type="Proteomes" id="UP000799438">
    <property type="component" value="Unassembled WGS sequence"/>
</dbReference>
<dbReference type="PANTHER" id="PTHR43346">
    <property type="entry name" value="LIGAND BINDING DOMAIN PROTEIN, PUTATIVE (AFU_ORTHOLOGUE AFUA_6G14370)-RELATED"/>
    <property type="match status" value="1"/>
</dbReference>
<dbReference type="AlphaFoldDB" id="A0A6A6B530"/>
<keyword evidence="4" id="KW-1185">Reference proteome</keyword>
<evidence type="ECO:0000259" key="2">
    <source>
        <dbReference type="Pfam" id="PF07883"/>
    </source>
</evidence>
<dbReference type="Gene3D" id="2.60.120.10">
    <property type="entry name" value="Jelly Rolls"/>
    <property type="match status" value="1"/>
</dbReference>